<keyword evidence="1" id="KW-1185">Reference proteome</keyword>
<evidence type="ECO:0000313" key="1">
    <source>
        <dbReference type="Proteomes" id="UP000504637"/>
    </source>
</evidence>
<reference evidence="2" key="1">
    <citation type="submission" date="2020-01" db="EMBL/GenBank/DDBJ databases">
        <authorList>
            <consortium name="DOE Joint Genome Institute"/>
            <person name="Haridas S."/>
            <person name="Albert R."/>
            <person name="Binder M."/>
            <person name="Bloem J."/>
            <person name="Labutti K."/>
            <person name="Salamov A."/>
            <person name="Andreopoulos B."/>
            <person name="Baker S.E."/>
            <person name="Barry K."/>
            <person name="Bills G."/>
            <person name="Bluhm B.H."/>
            <person name="Cannon C."/>
            <person name="Castanera R."/>
            <person name="Culley D.E."/>
            <person name="Daum C."/>
            <person name="Ezra D."/>
            <person name="Gonzalez J.B."/>
            <person name="Henrissat B."/>
            <person name="Kuo A."/>
            <person name="Liang C."/>
            <person name="Lipzen A."/>
            <person name="Lutzoni F."/>
            <person name="Magnuson J."/>
            <person name="Mondo S."/>
            <person name="Nolan M."/>
            <person name="Ohm R."/>
            <person name="Pangilinan J."/>
            <person name="Park H.-J."/>
            <person name="Ramirez L."/>
            <person name="Alfaro M."/>
            <person name="Sun H."/>
            <person name="Tritt A."/>
            <person name="Yoshinaga Y."/>
            <person name="Zwiers L.-H."/>
            <person name="Turgeon B.G."/>
            <person name="Goodwin S.B."/>
            <person name="Spatafora J.W."/>
            <person name="Crous P.W."/>
            <person name="Grigoriev I.V."/>
        </authorList>
    </citation>
    <scope>NUCLEOTIDE SEQUENCE</scope>
    <source>
        <strain evidence="2">CBS 342.82</strain>
    </source>
</reference>
<dbReference type="AlphaFoldDB" id="A0A6J3MJ43"/>
<feature type="non-terminal residue" evidence="2">
    <location>
        <position position="1"/>
    </location>
</feature>
<organism evidence="2">
    <name type="scientific">Dissoconium aciculare CBS 342.82</name>
    <dbReference type="NCBI Taxonomy" id="1314786"/>
    <lineage>
        <taxon>Eukaryota</taxon>
        <taxon>Fungi</taxon>
        <taxon>Dikarya</taxon>
        <taxon>Ascomycota</taxon>
        <taxon>Pezizomycotina</taxon>
        <taxon>Dothideomycetes</taxon>
        <taxon>Dothideomycetidae</taxon>
        <taxon>Mycosphaerellales</taxon>
        <taxon>Dissoconiaceae</taxon>
        <taxon>Dissoconium</taxon>
    </lineage>
</organism>
<protein>
    <submittedName>
        <fullName evidence="2">Uncharacterized protein</fullName>
    </submittedName>
</protein>
<reference evidence="2" key="3">
    <citation type="submission" date="2025-08" db="UniProtKB">
        <authorList>
            <consortium name="RefSeq"/>
        </authorList>
    </citation>
    <scope>IDENTIFICATION</scope>
    <source>
        <strain evidence="2">CBS 342.82</strain>
    </source>
</reference>
<feature type="non-terminal residue" evidence="2">
    <location>
        <position position="65"/>
    </location>
</feature>
<dbReference type="RefSeq" id="XP_033464964.1">
    <property type="nucleotide sequence ID" value="XM_033600177.1"/>
</dbReference>
<name>A0A6J3MJ43_9PEZI</name>
<dbReference type="Proteomes" id="UP000504637">
    <property type="component" value="Unplaced"/>
</dbReference>
<dbReference type="OrthoDB" id="5399555at2759"/>
<accession>A0A6J3MJ43</accession>
<dbReference type="GeneID" id="54357977"/>
<evidence type="ECO:0000313" key="2">
    <source>
        <dbReference type="RefSeq" id="XP_033464964.1"/>
    </source>
</evidence>
<sequence length="65" mass="7219">STLTLSDPRIADLHSFASQLDKMIEPRLDRQRYVPSGDKVEELAKIALGAKVERALARRLTGQDA</sequence>
<proteinExistence type="predicted"/>
<reference evidence="2" key="2">
    <citation type="submission" date="2020-04" db="EMBL/GenBank/DDBJ databases">
        <authorList>
            <consortium name="NCBI Genome Project"/>
        </authorList>
    </citation>
    <scope>NUCLEOTIDE SEQUENCE</scope>
    <source>
        <strain evidence="2">CBS 342.82</strain>
    </source>
</reference>
<gene>
    <name evidence="2" type="ORF">K489DRAFT_290452</name>
</gene>